<evidence type="ECO:0000313" key="2">
    <source>
        <dbReference type="Proteomes" id="UP000281553"/>
    </source>
</evidence>
<keyword evidence="2" id="KW-1185">Reference proteome</keyword>
<name>A0A3P7QWN4_DIBLA</name>
<sequence length="80" mass="8502">MISSVPLDANATQLNYLRSTVPLNMIDAQLLQYHSAAGGYPSPVQQSKAVMGGRSQATTAVVGSAAAGSYDYPQVCYYRE</sequence>
<dbReference type="OrthoDB" id="6778856at2759"/>
<accession>A0A3P7QWN4</accession>
<evidence type="ECO:0000313" key="1">
    <source>
        <dbReference type="EMBL" id="VDN33819.1"/>
    </source>
</evidence>
<dbReference type="Proteomes" id="UP000281553">
    <property type="component" value="Unassembled WGS sequence"/>
</dbReference>
<protein>
    <submittedName>
        <fullName evidence="1">Uncharacterized protein</fullName>
    </submittedName>
</protein>
<dbReference type="AlphaFoldDB" id="A0A3P7QWN4"/>
<dbReference type="EMBL" id="UYRU01084322">
    <property type="protein sequence ID" value="VDN33819.1"/>
    <property type="molecule type" value="Genomic_DNA"/>
</dbReference>
<gene>
    <name evidence="1" type="ORF">DILT_LOCUS16338</name>
</gene>
<organism evidence="1 2">
    <name type="scientific">Dibothriocephalus latus</name>
    <name type="common">Fish tapeworm</name>
    <name type="synonym">Diphyllobothrium latum</name>
    <dbReference type="NCBI Taxonomy" id="60516"/>
    <lineage>
        <taxon>Eukaryota</taxon>
        <taxon>Metazoa</taxon>
        <taxon>Spiralia</taxon>
        <taxon>Lophotrochozoa</taxon>
        <taxon>Platyhelminthes</taxon>
        <taxon>Cestoda</taxon>
        <taxon>Eucestoda</taxon>
        <taxon>Diphyllobothriidea</taxon>
        <taxon>Diphyllobothriidae</taxon>
        <taxon>Dibothriocephalus</taxon>
    </lineage>
</organism>
<proteinExistence type="predicted"/>
<reference evidence="1 2" key="1">
    <citation type="submission" date="2018-11" db="EMBL/GenBank/DDBJ databases">
        <authorList>
            <consortium name="Pathogen Informatics"/>
        </authorList>
    </citation>
    <scope>NUCLEOTIDE SEQUENCE [LARGE SCALE GENOMIC DNA]</scope>
</reference>